<sequence length="225" mass="25092">MTADDALKELVPHVVAGKDAQMQAFHKAERVYLGVPNAAIDAAQKSWRDQMSVEDRVDLARALWESDVFEGRVAAAKLLTQARLRPDDQAWSLLQSWVTQIDCQAIADLVATAVQKRLVADPSRIEAVRAWAESEDLWTKCAALDATLPWAKLNNLKEVDEAIRTEALTWAAAYMANTTWATQKAATNWLIALAKHDAERVKTTLAAYGETLRPSLRKDVEKRLK</sequence>
<protein>
    <submittedName>
        <fullName evidence="1">DNA alkylation repair protein</fullName>
    </submittedName>
</protein>
<accession>A0A8J7IWR4</accession>
<name>A0A8J7IWR4_9RHOB</name>
<comment type="caution">
    <text evidence="1">The sequence shown here is derived from an EMBL/GenBank/DDBJ whole genome shotgun (WGS) entry which is preliminary data.</text>
</comment>
<dbReference type="SUPFAM" id="SSF48371">
    <property type="entry name" value="ARM repeat"/>
    <property type="match status" value="1"/>
</dbReference>
<dbReference type="CDD" id="cd06561">
    <property type="entry name" value="AlkD_like"/>
    <property type="match status" value="1"/>
</dbReference>
<dbReference type="Proteomes" id="UP000640583">
    <property type="component" value="Unassembled WGS sequence"/>
</dbReference>
<dbReference type="EMBL" id="JADCKQ010000004">
    <property type="protein sequence ID" value="MBI1493300.1"/>
    <property type="molecule type" value="Genomic_DNA"/>
</dbReference>
<dbReference type="Gene3D" id="1.25.10.90">
    <property type="match status" value="1"/>
</dbReference>
<proteinExistence type="predicted"/>
<dbReference type="InterPro" id="IPR016024">
    <property type="entry name" value="ARM-type_fold"/>
</dbReference>
<gene>
    <name evidence="1" type="ORF">H1D41_06615</name>
</gene>
<dbReference type="InterPro" id="IPR014825">
    <property type="entry name" value="DNA_alkylation"/>
</dbReference>
<evidence type="ECO:0000313" key="1">
    <source>
        <dbReference type="EMBL" id="MBI1493300.1"/>
    </source>
</evidence>
<keyword evidence="2" id="KW-1185">Reference proteome</keyword>
<evidence type="ECO:0000313" key="2">
    <source>
        <dbReference type="Proteomes" id="UP000640583"/>
    </source>
</evidence>
<reference evidence="1" key="1">
    <citation type="submission" date="2020-10" db="EMBL/GenBank/DDBJ databases">
        <title>Paenihalocynthiibacter styelae gen. nov., sp. nov., isolated from stalked sea squirt Styela clava.</title>
        <authorList>
            <person name="Kim Y.-O."/>
            <person name="Yoon J.-H."/>
        </authorList>
    </citation>
    <scope>NUCLEOTIDE SEQUENCE</scope>
    <source>
        <strain evidence="1">MYP1-1</strain>
    </source>
</reference>
<dbReference type="Pfam" id="PF08713">
    <property type="entry name" value="DNA_alkylation"/>
    <property type="match status" value="1"/>
</dbReference>
<dbReference type="AlphaFoldDB" id="A0A8J7IWR4"/>
<organism evidence="1 2">
    <name type="scientific">Halocynthiibacter styelae</name>
    <dbReference type="NCBI Taxonomy" id="2761955"/>
    <lineage>
        <taxon>Bacteria</taxon>
        <taxon>Pseudomonadati</taxon>
        <taxon>Pseudomonadota</taxon>
        <taxon>Alphaproteobacteria</taxon>
        <taxon>Rhodobacterales</taxon>
        <taxon>Paracoccaceae</taxon>
        <taxon>Halocynthiibacter</taxon>
    </lineage>
</organism>